<evidence type="ECO:0000313" key="6">
    <source>
        <dbReference type="Proteomes" id="UP000235897"/>
    </source>
</evidence>
<proteinExistence type="inferred from homology"/>
<dbReference type="PRINTS" id="PR00080">
    <property type="entry name" value="SDRFAMILY"/>
</dbReference>
<dbReference type="PANTHER" id="PTHR44196:SF1">
    <property type="entry name" value="DEHYDROGENASE_REDUCTASE SDR FAMILY MEMBER 7B"/>
    <property type="match status" value="1"/>
</dbReference>
<keyword evidence="4" id="KW-1133">Transmembrane helix</keyword>
<accession>A0A2N8SNZ3</accession>
<reference evidence="5 6" key="1">
    <citation type="submission" date="2018-01" db="EMBL/GenBank/DDBJ databases">
        <title>Denitrification phenotypes of diverse strains of Pseudomonas stutzeri.</title>
        <authorList>
            <person name="Milligan D.A."/>
            <person name="Bergaust L."/>
            <person name="Bakken L.R."/>
            <person name="Frostegard A."/>
        </authorList>
    </citation>
    <scope>NUCLEOTIDE SEQUENCE [LARGE SCALE GENOMIC DNA]</scope>
    <source>
        <strain evidence="5 6">28a3</strain>
    </source>
</reference>
<dbReference type="InterPro" id="IPR020904">
    <property type="entry name" value="Sc_DH/Rdtase_CS"/>
</dbReference>
<dbReference type="RefSeq" id="WP_102847155.1">
    <property type="nucleotide sequence ID" value="NZ_JAMOIG010000004.1"/>
</dbReference>
<comment type="similarity">
    <text evidence="1 3">Belongs to the short-chain dehydrogenases/reductases (SDR) family.</text>
</comment>
<evidence type="ECO:0000256" key="2">
    <source>
        <dbReference type="ARBA" id="ARBA00023002"/>
    </source>
</evidence>
<evidence type="ECO:0000313" key="5">
    <source>
        <dbReference type="EMBL" id="PNG04201.1"/>
    </source>
</evidence>
<dbReference type="EMBL" id="POUW01000006">
    <property type="protein sequence ID" value="PNG04201.1"/>
    <property type="molecule type" value="Genomic_DNA"/>
</dbReference>
<protein>
    <submittedName>
        <fullName evidence="5">Short-chain dehydrogenase</fullName>
    </submittedName>
</protein>
<dbReference type="SUPFAM" id="SSF51735">
    <property type="entry name" value="NAD(P)-binding Rossmann-fold domains"/>
    <property type="match status" value="1"/>
</dbReference>
<evidence type="ECO:0000256" key="3">
    <source>
        <dbReference type="RuleBase" id="RU000363"/>
    </source>
</evidence>
<dbReference type="AlphaFoldDB" id="A0A2N8SNZ3"/>
<dbReference type="OrthoDB" id="9781689at2"/>
<dbReference type="GO" id="GO:0016491">
    <property type="term" value="F:oxidoreductase activity"/>
    <property type="evidence" value="ECO:0007669"/>
    <property type="project" value="UniProtKB-KW"/>
</dbReference>
<keyword evidence="4" id="KW-0472">Membrane</keyword>
<evidence type="ECO:0000256" key="1">
    <source>
        <dbReference type="ARBA" id="ARBA00006484"/>
    </source>
</evidence>
<feature type="transmembrane region" description="Helical" evidence="4">
    <location>
        <begin position="305"/>
        <end position="323"/>
    </location>
</feature>
<dbReference type="InterPro" id="IPR036291">
    <property type="entry name" value="NAD(P)-bd_dom_sf"/>
</dbReference>
<gene>
    <name evidence="5" type="ORF">CXL00_15425</name>
</gene>
<name>A0A2N8SNZ3_STUST</name>
<dbReference type="PROSITE" id="PS00061">
    <property type="entry name" value="ADH_SHORT"/>
    <property type="match status" value="1"/>
</dbReference>
<keyword evidence="2" id="KW-0560">Oxidoreductase</keyword>
<organism evidence="5 6">
    <name type="scientific">Stutzerimonas stutzeri</name>
    <name type="common">Pseudomonas stutzeri</name>
    <dbReference type="NCBI Taxonomy" id="316"/>
    <lineage>
        <taxon>Bacteria</taxon>
        <taxon>Pseudomonadati</taxon>
        <taxon>Pseudomonadota</taxon>
        <taxon>Gammaproteobacteria</taxon>
        <taxon>Pseudomonadales</taxon>
        <taxon>Pseudomonadaceae</taxon>
        <taxon>Stutzerimonas</taxon>
    </lineage>
</organism>
<comment type="caution">
    <text evidence="5">The sequence shown here is derived from an EMBL/GenBank/DDBJ whole genome shotgun (WGS) entry which is preliminary data.</text>
</comment>
<dbReference type="NCBIfam" id="NF004792">
    <property type="entry name" value="PRK06139.1"/>
    <property type="match status" value="1"/>
</dbReference>
<dbReference type="Proteomes" id="UP000235897">
    <property type="component" value="Unassembled WGS sequence"/>
</dbReference>
<dbReference type="Gene3D" id="3.40.50.720">
    <property type="entry name" value="NAD(P)-binding Rossmann-like Domain"/>
    <property type="match status" value="1"/>
</dbReference>
<dbReference type="GO" id="GO:0016020">
    <property type="term" value="C:membrane"/>
    <property type="evidence" value="ECO:0007669"/>
    <property type="project" value="TreeGrafter"/>
</dbReference>
<keyword evidence="4" id="KW-0812">Transmembrane</keyword>
<evidence type="ECO:0000256" key="4">
    <source>
        <dbReference type="SAM" id="Phobius"/>
    </source>
</evidence>
<sequence>MSSSGTTLDGAVVVITGASSGIGRAAAQAFARQRARVVLAARDDEALQEVAAQCRACGGETLVVVTDMTLSDSVERLASAAADFGQGRIDVWVNNAGVGAVGAFDETPLDAHEQVVQTDLIGYLRGAHVVLPYFKQQNSGVLINTLSVGSWVPQPYAVAYSASKFGLRGFSHALRGELVQWPGIHVCDVYPSVVDTPGFRDGGNYAGRSLQPPPPLCDPRQVAEAMVSLALHPRHTTSVGMMATLLRFAHFITPGFDKLSGLITGAALRRADRVAPSSGNLFHPALGQRRIDGGWRSDNSRQENLLVAGGIAVGLIGAGLLLLRRRR</sequence>
<dbReference type="PANTHER" id="PTHR44196">
    <property type="entry name" value="DEHYDROGENASE/REDUCTASE SDR FAMILY MEMBER 7B"/>
    <property type="match status" value="1"/>
</dbReference>
<dbReference type="InterPro" id="IPR002347">
    <property type="entry name" value="SDR_fam"/>
</dbReference>
<dbReference type="Pfam" id="PF00106">
    <property type="entry name" value="adh_short"/>
    <property type="match status" value="1"/>
</dbReference>
<dbReference type="PRINTS" id="PR00081">
    <property type="entry name" value="GDHRDH"/>
</dbReference>